<protein>
    <recommendedName>
        <fullName evidence="3">DUF4116 domain-containing protein</fullName>
    </recommendedName>
</protein>
<accession>A0A806JBD4</accession>
<organism evidence="1 2">
    <name type="scientific">Glaesserella parasuis ZJ0906</name>
    <dbReference type="NCBI Taxonomy" id="1322346"/>
    <lineage>
        <taxon>Bacteria</taxon>
        <taxon>Pseudomonadati</taxon>
        <taxon>Pseudomonadota</taxon>
        <taxon>Gammaproteobacteria</taxon>
        <taxon>Pasteurellales</taxon>
        <taxon>Pasteurellaceae</taxon>
        <taxon>Glaesserella</taxon>
    </lineage>
</organism>
<dbReference type="KEGG" id="hpaz:K756_05000"/>
<name>A0A806JBD4_GLAPU</name>
<proteinExistence type="predicted"/>
<sequence length="104" mass="12228">MAMNQNQLMAFFKYKKRIEDMTPVELIQRGWPFNIFKNPTEETKLAAVKVDGCAIQYIENPTEEMKLLAIKENGYAIRYIKNPTEEMKQEADKQEDPLCFYKGK</sequence>
<dbReference type="EMBL" id="CP005384">
    <property type="protein sequence ID" value="AGO16205.1"/>
    <property type="molecule type" value="Genomic_DNA"/>
</dbReference>
<evidence type="ECO:0008006" key="3">
    <source>
        <dbReference type="Google" id="ProtNLM"/>
    </source>
</evidence>
<gene>
    <name evidence="1" type="ORF">K756_05000</name>
</gene>
<dbReference type="AlphaFoldDB" id="A0A806JBD4"/>
<reference evidence="1 2" key="1">
    <citation type="journal article" date="2013" name="PLoS ONE">
        <title>Complete Genome Analysis of a Haemophilus parasuis Serovar 12 Strain from China.</title>
        <authorList>
            <person name="Li Y."/>
            <person name="Kwok A.H."/>
            <person name="Jiang J."/>
            <person name="Zou Y."/>
            <person name="Zheng F."/>
            <person name="Chen P."/>
            <person name="Hou C."/>
            <person name="Leung F.C."/>
            <person name="Jiang P."/>
        </authorList>
    </citation>
    <scope>NUCLEOTIDE SEQUENCE [LARGE SCALE GENOMIC DNA]</scope>
    <source>
        <strain evidence="1 2">ZJ0906</strain>
    </source>
</reference>
<evidence type="ECO:0000313" key="1">
    <source>
        <dbReference type="EMBL" id="AGO16205.1"/>
    </source>
</evidence>
<dbReference type="Proteomes" id="UP000014672">
    <property type="component" value="Chromosome"/>
</dbReference>
<evidence type="ECO:0000313" key="2">
    <source>
        <dbReference type="Proteomes" id="UP000014672"/>
    </source>
</evidence>